<dbReference type="Proteomes" id="UP001596997">
    <property type="component" value="Unassembled WGS sequence"/>
</dbReference>
<sequence length="301" mass="34939">MKSSNYMRKLVFLLTLLFTSVITAQELNCSIVINAAQTGRQNEQIFKTLEQSLNDFVNKTTWTDKVYKPQERISCGMVITITERDVDRFNASIQVQSSRPIYDSTYSSPVFNYNDKDFNFTYVEFQNLTLNPNQFDSNLVSVISYYVYIILGIDADSFQKNGGTEYYNKAKNIVNVAQGQNSKGWNPTDGQQNRYQLIDQLLSPTFKEYRNVMYAYHRSALDEMSKSPVRAKERLVLVLNQFKRMHAKRPNSFIQRIFFDAKSDEISQIFSEGPNVRITELVETLNRVSPNNNSKWSKIKF</sequence>
<evidence type="ECO:0000313" key="2">
    <source>
        <dbReference type="EMBL" id="MFD0962771.1"/>
    </source>
</evidence>
<name>A0ABW3HZ12_9FLAO</name>
<dbReference type="Pfam" id="PF16119">
    <property type="entry name" value="DUF4835"/>
    <property type="match status" value="1"/>
</dbReference>
<keyword evidence="1" id="KW-0732">Signal</keyword>
<dbReference type="InterPro" id="IPR032274">
    <property type="entry name" value="DUF4835"/>
</dbReference>
<reference evidence="3" key="1">
    <citation type="journal article" date="2019" name="Int. J. Syst. Evol. Microbiol.">
        <title>The Global Catalogue of Microorganisms (GCM) 10K type strain sequencing project: providing services to taxonomists for standard genome sequencing and annotation.</title>
        <authorList>
            <consortium name="The Broad Institute Genomics Platform"/>
            <consortium name="The Broad Institute Genome Sequencing Center for Infectious Disease"/>
            <person name="Wu L."/>
            <person name="Ma J."/>
        </authorList>
    </citation>
    <scope>NUCLEOTIDE SEQUENCE [LARGE SCALE GENOMIC DNA]</scope>
    <source>
        <strain evidence="3">CCUG 62114</strain>
    </source>
</reference>
<accession>A0ABW3HZ12</accession>
<keyword evidence="3" id="KW-1185">Reference proteome</keyword>
<evidence type="ECO:0000256" key="1">
    <source>
        <dbReference type="SAM" id="SignalP"/>
    </source>
</evidence>
<feature type="chain" id="PRO_5046714925" evidence="1">
    <location>
        <begin position="25"/>
        <end position="301"/>
    </location>
</feature>
<protein>
    <submittedName>
        <fullName evidence="2">DUF4835 family protein</fullName>
    </submittedName>
</protein>
<dbReference type="EMBL" id="JBHTJM010000002">
    <property type="protein sequence ID" value="MFD0962771.1"/>
    <property type="molecule type" value="Genomic_DNA"/>
</dbReference>
<dbReference type="RefSeq" id="WP_377712773.1">
    <property type="nucleotide sequence ID" value="NZ_JBHTJM010000002.1"/>
</dbReference>
<evidence type="ECO:0000313" key="3">
    <source>
        <dbReference type="Proteomes" id="UP001596997"/>
    </source>
</evidence>
<gene>
    <name evidence="2" type="ORF">ACFQ1O_01990</name>
</gene>
<comment type="caution">
    <text evidence="2">The sequence shown here is derived from an EMBL/GenBank/DDBJ whole genome shotgun (WGS) entry which is preliminary data.</text>
</comment>
<feature type="signal peptide" evidence="1">
    <location>
        <begin position="1"/>
        <end position="24"/>
    </location>
</feature>
<proteinExistence type="predicted"/>
<organism evidence="2 3">
    <name type="scientific">Pseudofulvibacter geojedonensis</name>
    <dbReference type="NCBI Taxonomy" id="1123758"/>
    <lineage>
        <taxon>Bacteria</taxon>
        <taxon>Pseudomonadati</taxon>
        <taxon>Bacteroidota</taxon>
        <taxon>Flavobacteriia</taxon>
        <taxon>Flavobacteriales</taxon>
        <taxon>Flavobacteriaceae</taxon>
        <taxon>Pseudofulvibacter</taxon>
    </lineage>
</organism>